<dbReference type="Proteomes" id="UP000707731">
    <property type="component" value="Unassembled WGS sequence"/>
</dbReference>
<reference evidence="2 3" key="1">
    <citation type="submission" date="2020-10" db="EMBL/GenBank/DDBJ databases">
        <title>Identification of Nocardia species via Next-generation sequencing and recognition of intraspecies genetic diversity.</title>
        <authorList>
            <person name="Li P."/>
            <person name="Li P."/>
            <person name="Lu B."/>
        </authorList>
    </citation>
    <scope>NUCLEOTIDE SEQUENCE [LARGE SCALE GENOMIC DNA]</scope>
    <source>
        <strain evidence="2 3">BJ06-0143</strain>
    </source>
</reference>
<keyword evidence="3" id="KW-1185">Reference proteome</keyword>
<comment type="caution">
    <text evidence="2">The sequence shown here is derived from an EMBL/GenBank/DDBJ whole genome shotgun (WGS) entry which is preliminary data.</text>
</comment>
<accession>A0ABS0DBS9</accession>
<proteinExistence type="predicted"/>
<evidence type="ECO:0000313" key="3">
    <source>
        <dbReference type="Proteomes" id="UP000707731"/>
    </source>
</evidence>
<dbReference type="EMBL" id="JADLQN010000001">
    <property type="protein sequence ID" value="MBF6355595.1"/>
    <property type="molecule type" value="Genomic_DNA"/>
</dbReference>
<evidence type="ECO:0000256" key="1">
    <source>
        <dbReference type="SAM" id="MobiDB-lite"/>
    </source>
</evidence>
<gene>
    <name evidence="2" type="ORF">IU449_13750</name>
</gene>
<name>A0ABS0DBS9_9NOCA</name>
<sequence length="169" mass="18595">MSEDDRVRPLAGLIEQAREGRLSVNFGVGSGDSVRVNAEEFVGIDRACDSFLQLIQELQSMAEDISERERWDLGEAHPDLLSGQTLVSRFRTKAVGAEDGNAVHEILEQHYRIVEDIRRVHQLIAQRYLDTDAEFASRYNELVATLPPPSPTQLGADPGAVNPTGGLAV</sequence>
<evidence type="ECO:0000313" key="2">
    <source>
        <dbReference type="EMBL" id="MBF6355595.1"/>
    </source>
</evidence>
<organism evidence="2 3">
    <name type="scientific">Nocardia higoensis</name>
    <dbReference type="NCBI Taxonomy" id="228599"/>
    <lineage>
        <taxon>Bacteria</taxon>
        <taxon>Bacillati</taxon>
        <taxon>Actinomycetota</taxon>
        <taxon>Actinomycetes</taxon>
        <taxon>Mycobacteriales</taxon>
        <taxon>Nocardiaceae</taxon>
        <taxon>Nocardia</taxon>
    </lineage>
</organism>
<feature type="region of interest" description="Disordered" evidence="1">
    <location>
        <begin position="146"/>
        <end position="169"/>
    </location>
</feature>
<protein>
    <submittedName>
        <fullName evidence="2">Uncharacterized protein</fullName>
    </submittedName>
</protein>